<accession>A0A6A4GX45</accession>
<dbReference type="EMBL" id="ML769662">
    <property type="protein sequence ID" value="KAE9390321.1"/>
    <property type="molecule type" value="Genomic_DNA"/>
</dbReference>
<evidence type="ECO:0000256" key="1">
    <source>
        <dbReference type="SAM" id="MobiDB-lite"/>
    </source>
</evidence>
<feature type="compositionally biased region" description="Polar residues" evidence="1">
    <location>
        <begin position="17"/>
        <end position="34"/>
    </location>
</feature>
<dbReference type="OrthoDB" id="341421at2759"/>
<dbReference type="Proteomes" id="UP000799118">
    <property type="component" value="Unassembled WGS sequence"/>
</dbReference>
<dbReference type="AlphaFoldDB" id="A0A6A4GX45"/>
<evidence type="ECO:0000313" key="3">
    <source>
        <dbReference type="Proteomes" id="UP000799118"/>
    </source>
</evidence>
<evidence type="ECO:0000313" key="2">
    <source>
        <dbReference type="EMBL" id="KAE9390321.1"/>
    </source>
</evidence>
<proteinExistence type="predicted"/>
<organism evidence="2 3">
    <name type="scientific">Gymnopus androsaceus JB14</name>
    <dbReference type="NCBI Taxonomy" id="1447944"/>
    <lineage>
        <taxon>Eukaryota</taxon>
        <taxon>Fungi</taxon>
        <taxon>Dikarya</taxon>
        <taxon>Basidiomycota</taxon>
        <taxon>Agaricomycotina</taxon>
        <taxon>Agaricomycetes</taxon>
        <taxon>Agaricomycetidae</taxon>
        <taxon>Agaricales</taxon>
        <taxon>Marasmiineae</taxon>
        <taxon>Omphalotaceae</taxon>
        <taxon>Gymnopus</taxon>
    </lineage>
</organism>
<reference evidence="2" key="1">
    <citation type="journal article" date="2019" name="Environ. Microbiol.">
        <title>Fungal ecological strategies reflected in gene transcription - a case study of two litter decomposers.</title>
        <authorList>
            <person name="Barbi F."/>
            <person name="Kohler A."/>
            <person name="Barry K."/>
            <person name="Baskaran P."/>
            <person name="Daum C."/>
            <person name="Fauchery L."/>
            <person name="Ihrmark K."/>
            <person name="Kuo A."/>
            <person name="LaButti K."/>
            <person name="Lipzen A."/>
            <person name="Morin E."/>
            <person name="Grigoriev I.V."/>
            <person name="Henrissat B."/>
            <person name="Lindahl B."/>
            <person name="Martin F."/>
        </authorList>
    </citation>
    <scope>NUCLEOTIDE SEQUENCE</scope>
    <source>
        <strain evidence="2">JB14</strain>
    </source>
</reference>
<gene>
    <name evidence="2" type="ORF">BT96DRAFT_1002393</name>
</gene>
<feature type="region of interest" description="Disordered" evidence="1">
    <location>
        <begin position="1"/>
        <end position="37"/>
    </location>
</feature>
<protein>
    <submittedName>
        <fullName evidence="2">Uncharacterized protein</fullName>
    </submittedName>
</protein>
<name>A0A6A4GX45_9AGAR</name>
<sequence>MPGPGSKKNAPKKKKPTTVSDTTPSNNSESSLTPESYVGDIDNAEGWARVVDILCNYFKIPDLSTRGGLKCVHSNFDGIWQCLDGAYTKYARNPRVLGGIVGIYAKMQQNLKLFFGIGFLSKLVPLLDNDPTRRIALRSLSSVAHHGSDEIFLDLAKLTGKLVDFLEEYPEDDMFAELIIGILCHVLVHIQCNIDTQIQNQPEAAVLKTIDMSRVLRQVTLQLKKPTAPKFLIEHGARLVSISAFHCSQVFLENPSSFDFGNLDPKVFFQQRRLPDPLADALADYGPFRTEMFITVKAAHDFQSALMDVLRDRDLYKLGLTLAELIVCTEYSIADGYFEAQDPRTGRIETGVDTGLPFHTYVDALPHCAKLLRQRAGPGEVDKVDVLEIKYLIMKGRVPEAAEVAKKGLVRNPEMAYYYYARSMLADTTLMQRAVQHAGDMGLRVLEDASSEEDPKWEEGVAFLMSAWNDSKTFVAEAPPDNQHMRNDPNTSVDLVEIQPSCQQLAQSHALSRALEIKIPRTQMRLTQEAVVSKFSIAVDEWNNVILQLNDESPKQPDVSPDSEKVQNDLTKFLDDLQLDDGGCAKKWAAHPNCGVEEVFGLCKDEIL</sequence>
<keyword evidence="3" id="KW-1185">Reference proteome</keyword>